<organism evidence="1 3">
    <name type="scientific">Ruminococcus bicirculans</name>
    <name type="common">ex Wegman et al. 2014</name>
    <dbReference type="NCBI Taxonomy" id="1160721"/>
    <lineage>
        <taxon>Bacteria</taxon>
        <taxon>Bacillati</taxon>
        <taxon>Bacillota</taxon>
        <taxon>Clostridia</taxon>
        <taxon>Eubacteriales</taxon>
        <taxon>Oscillospiraceae</taxon>
        <taxon>Ruminococcus</taxon>
    </lineage>
</organism>
<dbReference type="Proteomes" id="UP001213042">
    <property type="component" value="Unassembled WGS sequence"/>
</dbReference>
<gene>
    <name evidence="1" type="ORF">PNV70_03700</name>
    <name evidence="2" type="ORF">PNW00_06815</name>
</gene>
<dbReference type="Proteomes" id="UP001211421">
    <property type="component" value="Unassembled WGS sequence"/>
</dbReference>
<evidence type="ECO:0000313" key="3">
    <source>
        <dbReference type="Proteomes" id="UP001211421"/>
    </source>
</evidence>
<comment type="caution">
    <text evidence="1">The sequence shown here is derived from an EMBL/GenBank/DDBJ whole genome shotgun (WGS) entry which is preliminary data.</text>
</comment>
<evidence type="ECO:0000313" key="2">
    <source>
        <dbReference type="EMBL" id="MDB8750158.1"/>
    </source>
</evidence>
<evidence type="ECO:0000313" key="1">
    <source>
        <dbReference type="EMBL" id="MDB8741171.1"/>
    </source>
</evidence>
<proteinExistence type="predicted"/>
<dbReference type="EMBL" id="JAQMLS010000002">
    <property type="protein sequence ID" value="MDB8741171.1"/>
    <property type="molecule type" value="Genomic_DNA"/>
</dbReference>
<protein>
    <recommendedName>
        <fullName evidence="4">HEPN AbiU2-like domain-containing protein</fullName>
    </recommendedName>
</protein>
<dbReference type="EMBL" id="JAQMLU010000009">
    <property type="protein sequence ID" value="MDB8750158.1"/>
    <property type="molecule type" value="Genomic_DNA"/>
</dbReference>
<dbReference type="AlphaFoldDB" id="A0AAW6DX55"/>
<reference evidence="1" key="1">
    <citation type="submission" date="2023-01" db="EMBL/GenBank/DDBJ databases">
        <title>Human gut microbiome strain richness.</title>
        <authorList>
            <person name="Chen-Liaw A."/>
        </authorList>
    </citation>
    <scope>NUCLEOTIDE SEQUENCE</scope>
    <source>
        <strain evidence="2">D43st1_D9_D43t1_170807</strain>
        <strain evidence="1">D59st1_B8_D59t2_181005</strain>
    </source>
</reference>
<accession>A0AAW6DX55</accession>
<sequence>MQILLNNAYEAWKSAIYYHDRIEKGFTTLEFQKGFVSSLHNSVELFLKQIMLDNKDHDVATLRNVKEEDDVLLQLKYIRADDLNQFFFGCSVEQLDKFFSIEYSQLQQRANKLLSTEDSSKGFVTDSLKTLGALRNSETHFYINENYYLSESNFVILHNFMILFFDLIAKKKLFPHAIIKFDKPDTYKLYEQEKKMEFSRNQLSSFSYVEVLKNNHMVCELKHTLQNLFEDEYVCCGNDDYSLALSICLHNEEYRASFDDLYIILQLMRKYKLFEIARTLVEAPEELGGHTYPEEHLKLNY</sequence>
<dbReference type="RefSeq" id="WP_195221106.1">
    <property type="nucleotide sequence ID" value="NZ_CAKVTF010000009.1"/>
</dbReference>
<evidence type="ECO:0008006" key="4">
    <source>
        <dbReference type="Google" id="ProtNLM"/>
    </source>
</evidence>
<name>A0AAW6DX55_9FIRM</name>